<comment type="caution">
    <text evidence="1">The sequence shown here is derived from an EMBL/GenBank/DDBJ whole genome shotgun (WGS) entry which is preliminary data.</text>
</comment>
<reference evidence="1 2" key="1">
    <citation type="submission" date="2018-08" db="EMBL/GenBank/DDBJ databases">
        <title>Thalassotalea euphylliae genome.</title>
        <authorList>
            <person name="Summers S."/>
            <person name="Rice S.A."/>
            <person name="Freckelton M.L."/>
            <person name="Nedved B.T."/>
            <person name="Hadfield M.G."/>
        </authorList>
    </citation>
    <scope>NUCLEOTIDE SEQUENCE [LARGE SCALE GENOMIC DNA]</scope>
    <source>
        <strain evidence="1 2">H1</strain>
    </source>
</reference>
<organism evidence="1 2">
    <name type="scientific">Thalassotalea euphylliae</name>
    <dbReference type="NCBI Taxonomy" id="1655234"/>
    <lineage>
        <taxon>Bacteria</taxon>
        <taxon>Pseudomonadati</taxon>
        <taxon>Pseudomonadota</taxon>
        <taxon>Gammaproteobacteria</taxon>
        <taxon>Alteromonadales</taxon>
        <taxon>Colwelliaceae</taxon>
        <taxon>Thalassotalea</taxon>
    </lineage>
</organism>
<dbReference type="RefSeq" id="WP_116008036.1">
    <property type="nucleotide sequence ID" value="NZ_QUOU01000001.1"/>
</dbReference>
<accession>A0A3E0TSN1</accession>
<dbReference type="AlphaFoldDB" id="A0A3E0TSN1"/>
<sequence length="93" mass="10244">MEKIISSDIASMCHSLSPTSPAIGICNSEEQLVGVLLKKEEYQLLLAISQLALDTDRYLDSVKQHTESNMHASLNFDEFLQSITDKNELSAGS</sequence>
<evidence type="ECO:0000313" key="2">
    <source>
        <dbReference type="Proteomes" id="UP000256478"/>
    </source>
</evidence>
<name>A0A3E0TSN1_9GAMM</name>
<dbReference type="Proteomes" id="UP000256478">
    <property type="component" value="Unassembled WGS sequence"/>
</dbReference>
<gene>
    <name evidence="1" type="ORF">DXX93_10380</name>
</gene>
<proteinExistence type="predicted"/>
<protein>
    <submittedName>
        <fullName evidence="1">Uncharacterized protein</fullName>
    </submittedName>
</protein>
<evidence type="ECO:0000313" key="1">
    <source>
        <dbReference type="EMBL" id="REL26935.1"/>
    </source>
</evidence>
<dbReference type="EMBL" id="QUOU01000001">
    <property type="protein sequence ID" value="REL26935.1"/>
    <property type="molecule type" value="Genomic_DNA"/>
</dbReference>